<sequence length="143" mass="16436">MLNGTMAMYVFIFMAIALDEIYSTPEEEETRVETKIKKTYSLVLAKRQKQFSALDKAQNNKLLGDNKGKFDELLKEYVDLVKSQKMEIFDNLIEFLLRTHLENSYEIRQAIILYVMKKISGENPSELSDLSSEAQNDLGIIGT</sequence>
<dbReference type="GO" id="GO:0005085">
    <property type="term" value="F:guanyl-nucleotide exchange factor activity"/>
    <property type="evidence" value="ECO:0007669"/>
    <property type="project" value="InterPro"/>
</dbReference>
<proteinExistence type="predicted"/>
<evidence type="ECO:0000256" key="1">
    <source>
        <dbReference type="SAM" id="SignalP"/>
    </source>
</evidence>
<accession>A0A0C2JP59</accession>
<dbReference type="SUPFAM" id="SSF48425">
    <property type="entry name" value="Sec7 domain"/>
    <property type="match status" value="1"/>
</dbReference>
<gene>
    <name evidence="2" type="ORF">RF11_03248</name>
</gene>
<dbReference type="AlphaFoldDB" id="A0A0C2JP59"/>
<dbReference type="EMBL" id="JWZT01001857">
    <property type="protein sequence ID" value="KII71113.1"/>
    <property type="molecule type" value="Genomic_DNA"/>
</dbReference>
<dbReference type="Proteomes" id="UP000031668">
    <property type="component" value="Unassembled WGS sequence"/>
</dbReference>
<comment type="caution">
    <text evidence="2">The sequence shown here is derived from an EMBL/GenBank/DDBJ whole genome shotgun (WGS) entry which is preliminary data.</text>
</comment>
<feature type="signal peptide" evidence="1">
    <location>
        <begin position="1"/>
        <end position="23"/>
    </location>
</feature>
<dbReference type="InterPro" id="IPR035999">
    <property type="entry name" value="Sec7_dom_sf"/>
</dbReference>
<name>A0A0C2JP59_THEKT</name>
<keyword evidence="1" id="KW-0732">Signal</keyword>
<evidence type="ECO:0000313" key="2">
    <source>
        <dbReference type="EMBL" id="KII71113.1"/>
    </source>
</evidence>
<keyword evidence="3" id="KW-1185">Reference proteome</keyword>
<evidence type="ECO:0000313" key="3">
    <source>
        <dbReference type="Proteomes" id="UP000031668"/>
    </source>
</evidence>
<feature type="chain" id="PRO_5002151160" evidence="1">
    <location>
        <begin position="24"/>
        <end position="143"/>
    </location>
</feature>
<dbReference type="GO" id="GO:0032012">
    <property type="term" value="P:regulation of ARF protein signal transduction"/>
    <property type="evidence" value="ECO:0007669"/>
    <property type="project" value="InterPro"/>
</dbReference>
<reference evidence="2 3" key="1">
    <citation type="journal article" date="2014" name="Genome Biol. Evol.">
        <title>The genome of the myxosporean Thelohanellus kitauei shows adaptations to nutrient acquisition within its fish host.</title>
        <authorList>
            <person name="Yang Y."/>
            <person name="Xiong J."/>
            <person name="Zhou Z."/>
            <person name="Huo F."/>
            <person name="Miao W."/>
            <person name="Ran C."/>
            <person name="Liu Y."/>
            <person name="Zhang J."/>
            <person name="Feng J."/>
            <person name="Wang M."/>
            <person name="Wang M."/>
            <person name="Wang L."/>
            <person name="Yao B."/>
        </authorList>
    </citation>
    <scope>NUCLEOTIDE SEQUENCE [LARGE SCALE GENOMIC DNA]</scope>
    <source>
        <strain evidence="2">Wuqing</strain>
    </source>
</reference>
<organism evidence="2 3">
    <name type="scientific">Thelohanellus kitauei</name>
    <name type="common">Myxosporean</name>
    <dbReference type="NCBI Taxonomy" id="669202"/>
    <lineage>
        <taxon>Eukaryota</taxon>
        <taxon>Metazoa</taxon>
        <taxon>Cnidaria</taxon>
        <taxon>Myxozoa</taxon>
        <taxon>Myxosporea</taxon>
        <taxon>Bivalvulida</taxon>
        <taxon>Platysporina</taxon>
        <taxon>Myxobolidae</taxon>
        <taxon>Thelohanellus</taxon>
    </lineage>
</organism>
<protein>
    <submittedName>
        <fullName evidence="2">Uncharacterized protein</fullName>
    </submittedName>
</protein>